<dbReference type="InterPro" id="IPR011992">
    <property type="entry name" value="EF-hand-dom_pair"/>
</dbReference>
<dbReference type="SUPFAM" id="SSF49562">
    <property type="entry name" value="C2 domain (Calcium/lipid-binding domain, CaLB)"/>
    <property type="match status" value="1"/>
</dbReference>
<dbReference type="InterPro" id="IPR001192">
    <property type="entry name" value="PI-PLC_fam"/>
</dbReference>
<dbReference type="GeneID" id="30993007"/>
<evidence type="ECO:0000256" key="5">
    <source>
        <dbReference type="ARBA" id="ARBA00023224"/>
    </source>
</evidence>
<evidence type="ECO:0000256" key="3">
    <source>
        <dbReference type="ARBA" id="ARBA00022963"/>
    </source>
</evidence>
<evidence type="ECO:0000256" key="8">
    <source>
        <dbReference type="SAM" id="MobiDB-lite"/>
    </source>
</evidence>
<evidence type="ECO:0000256" key="7">
    <source>
        <dbReference type="RuleBase" id="RU361133"/>
    </source>
</evidence>
<dbReference type="GO" id="GO:0016042">
    <property type="term" value="P:lipid catabolic process"/>
    <property type="evidence" value="ECO:0007669"/>
    <property type="project" value="UniProtKB-KW"/>
</dbReference>
<dbReference type="CDD" id="cd13360">
    <property type="entry name" value="PH_PLC_fungal"/>
    <property type="match status" value="1"/>
</dbReference>
<feature type="compositionally biased region" description="Polar residues" evidence="8">
    <location>
        <begin position="1"/>
        <end position="20"/>
    </location>
</feature>
<evidence type="ECO:0000313" key="12">
    <source>
        <dbReference type="Proteomes" id="UP000095085"/>
    </source>
</evidence>
<dbReference type="EC" id="3.1.4.11" evidence="7"/>
<comment type="catalytic activity">
    <reaction evidence="1 7">
        <text>a 1,2-diacyl-sn-glycero-3-phospho-(1D-myo-inositol-4,5-bisphosphate) + H2O = 1D-myo-inositol 1,4,5-trisphosphate + a 1,2-diacyl-sn-glycerol + H(+)</text>
        <dbReference type="Rhea" id="RHEA:33179"/>
        <dbReference type="ChEBI" id="CHEBI:15377"/>
        <dbReference type="ChEBI" id="CHEBI:15378"/>
        <dbReference type="ChEBI" id="CHEBI:17815"/>
        <dbReference type="ChEBI" id="CHEBI:58456"/>
        <dbReference type="ChEBI" id="CHEBI:203600"/>
        <dbReference type="EC" id="3.1.4.11"/>
    </reaction>
</comment>
<dbReference type="Gene3D" id="2.60.40.150">
    <property type="entry name" value="C2 domain"/>
    <property type="match status" value="1"/>
</dbReference>
<dbReference type="FunFam" id="3.20.20.190:FF:000039">
    <property type="entry name" value="Phosphoinositide phospholipase C"/>
    <property type="match status" value="1"/>
</dbReference>
<dbReference type="AlphaFoldDB" id="A0A1E4RMX1"/>
<dbReference type="InterPro" id="IPR037755">
    <property type="entry name" value="Plc1_PH"/>
</dbReference>
<evidence type="ECO:0000256" key="6">
    <source>
        <dbReference type="ARBA" id="ARBA00059664"/>
    </source>
</evidence>
<reference evidence="12" key="1">
    <citation type="submission" date="2016-05" db="EMBL/GenBank/DDBJ databases">
        <title>Comparative genomics of biotechnologically important yeasts.</title>
        <authorList>
            <consortium name="DOE Joint Genome Institute"/>
            <person name="Riley R."/>
            <person name="Haridas S."/>
            <person name="Wolfe K.H."/>
            <person name="Lopes M.R."/>
            <person name="Hittinger C.T."/>
            <person name="Goker M."/>
            <person name="Salamov A."/>
            <person name="Wisecaver J."/>
            <person name="Long T.M."/>
            <person name="Aerts A.L."/>
            <person name="Barry K."/>
            <person name="Choi C."/>
            <person name="Clum A."/>
            <person name="Coughlan A.Y."/>
            <person name="Deshpande S."/>
            <person name="Douglass A.P."/>
            <person name="Hanson S.J."/>
            <person name="Klenk H.-P."/>
            <person name="Labutti K."/>
            <person name="Lapidus A."/>
            <person name="Lindquist E."/>
            <person name="Lipzen A."/>
            <person name="Meier-Kolthoff J.P."/>
            <person name="Ohm R.A."/>
            <person name="Otillar R.P."/>
            <person name="Pangilinan J."/>
            <person name="Peng Y."/>
            <person name="Rokas A."/>
            <person name="Rosa C.A."/>
            <person name="Scheuner C."/>
            <person name="Sibirny A.A."/>
            <person name="Slot J.C."/>
            <person name="Stielow J.B."/>
            <person name="Sun H."/>
            <person name="Kurtzman C.P."/>
            <person name="Blackwell M."/>
            <person name="Grigoriev I.V."/>
            <person name="Jeffries T.W."/>
        </authorList>
    </citation>
    <scope>NUCLEOTIDE SEQUENCE [LARGE SCALE GENOMIC DNA]</scope>
    <source>
        <strain evidence="12">NRRL Y-1933</strain>
    </source>
</reference>
<dbReference type="PANTHER" id="PTHR10336:SF36">
    <property type="entry name" value="1-PHOSPHATIDYLINOSITOL 4,5-BISPHOSPHATE PHOSPHODIESTERASE BETA-4"/>
    <property type="match status" value="1"/>
</dbReference>
<accession>A0A1E4RMX1</accession>
<name>A0A1E4RMX1_9ASCO</name>
<dbReference type="PROSITE" id="PS50008">
    <property type="entry name" value="PIPLC_Y_DOMAIN"/>
    <property type="match status" value="1"/>
</dbReference>
<dbReference type="SUPFAM" id="SSF47473">
    <property type="entry name" value="EF-hand"/>
    <property type="match status" value="1"/>
</dbReference>
<evidence type="ECO:0000256" key="1">
    <source>
        <dbReference type="ARBA" id="ARBA00001195"/>
    </source>
</evidence>
<feature type="domain" description="C2" evidence="9">
    <location>
        <begin position="704"/>
        <end position="836"/>
    </location>
</feature>
<dbReference type="PRINTS" id="PR00390">
    <property type="entry name" value="PHPHLIPASEC"/>
</dbReference>
<keyword evidence="5" id="KW-0807">Transducer</keyword>
<dbReference type="Pfam" id="PF00388">
    <property type="entry name" value="PI-PLC-X"/>
    <property type="match status" value="1"/>
</dbReference>
<dbReference type="Proteomes" id="UP000095085">
    <property type="component" value="Unassembled WGS sequence"/>
</dbReference>
<evidence type="ECO:0000313" key="11">
    <source>
        <dbReference type="EMBL" id="ODV68624.1"/>
    </source>
</evidence>
<dbReference type="SMART" id="SM00239">
    <property type="entry name" value="C2"/>
    <property type="match status" value="1"/>
</dbReference>
<dbReference type="InterPro" id="IPR000008">
    <property type="entry name" value="C2_dom"/>
</dbReference>
<evidence type="ECO:0000259" key="9">
    <source>
        <dbReference type="PROSITE" id="PS50004"/>
    </source>
</evidence>
<proteinExistence type="predicted"/>
<feature type="domain" description="PI-PLC Y-box" evidence="10">
    <location>
        <begin position="587"/>
        <end position="704"/>
    </location>
</feature>
<keyword evidence="4 7" id="KW-0443">Lipid metabolism</keyword>
<dbReference type="Pfam" id="PF00387">
    <property type="entry name" value="PI-PLC-Y"/>
    <property type="match status" value="1"/>
</dbReference>
<dbReference type="InterPro" id="IPR011993">
    <property type="entry name" value="PH-like_dom_sf"/>
</dbReference>
<feature type="compositionally biased region" description="Basic and acidic residues" evidence="8">
    <location>
        <begin position="21"/>
        <end position="33"/>
    </location>
</feature>
<sequence length="857" mass="98612">MPLGASNSSSNEACAGTNNPESRRPSTENRRRSIESNLTSSLENESNFSQIKNKDHLKIPSVFLNEGLPLLKFSHKSKKRIYINFDPHSLLFSWKSAPTSASMLTSTSRLLMPSTSHTLKSKTYEFSIDEIKSITYQSDASNYREELHVSKKFEDQWLSMIYYDNKKKKLKTLHVIADTQHDFKKLVAVIEIATRLKNDLTRNFFIDYEDADDLKKSIVMGKAIEEKDKQVKEFLSFNDILKYLKRLNININPNYLEKIFNQQSSLLPVSKNVNFTSSPTTCLNFEQFKEFVSILKTREDINYIWQNYCDKFSHVMYINHFKKFSLEVQNESYSNENLTKIFRKFSGTSNDFWVPENLNNYLLSKYNTPFKDVDSDESYFDHPLNEYFISSSHNTYLMGRQVAGDSSVEGYIKALHRGCRCVEIDVWDGTNDELGDLVSEPIVSHGHTFTTEISFENVIKAIKKYAFITSPYPLIISLEINCSIENQLKVVQSLKDILRETLITEPLDDTNSLPTPLQLKHRILVKAKKTSPFTNLVGNDIGNIMSTSTTTSFSEDNSTNNGTTPSRRSSFSSLKRRRKGAKISDQLSDLGVYLQGIKFRNFSLPESKTFNHCFSLSEKSFNSMLKDPVKQSSIDKHNRKYFMRIYPSKMRLRSSNFIPIQYWSHGSQMVATNWQTYDLGQQINEAMFESVRKKGFVHKPLNLRKPLLKSEKHPMEDTKEYKFNIEIISAHQLPKPKNTVLAINPFITFEIIGARNVFWDPDSCTLKTPMVSENGFNPIWNSTFSGKIVSGNELVFIRLLVNSSSSSKPEEVTTLGIFVSRLFDLKTGYRYLPINDLFGEELVYSSLFLKINYEHGS</sequence>
<evidence type="ECO:0000256" key="2">
    <source>
        <dbReference type="ARBA" id="ARBA00022801"/>
    </source>
</evidence>
<dbReference type="SUPFAM" id="SSF51695">
    <property type="entry name" value="PLC-like phosphodiesterases"/>
    <property type="match status" value="1"/>
</dbReference>
<feature type="compositionally biased region" description="Polar residues" evidence="8">
    <location>
        <begin position="550"/>
        <end position="565"/>
    </location>
</feature>
<keyword evidence="12" id="KW-1185">Reference proteome</keyword>
<dbReference type="GO" id="GO:0048015">
    <property type="term" value="P:phosphatidylinositol-mediated signaling"/>
    <property type="evidence" value="ECO:0007669"/>
    <property type="project" value="TreeGrafter"/>
</dbReference>
<dbReference type="PROSITE" id="PS50004">
    <property type="entry name" value="C2"/>
    <property type="match status" value="1"/>
</dbReference>
<comment type="function">
    <text evidence="6">The production of the second messenger molecules diacylglycerol (DAG) and inositol 1,4,5-trisphosphate (IP3) is mediated by activated phosphatidylinositol-specific phospholipase C enzymes.</text>
</comment>
<evidence type="ECO:0000259" key="10">
    <source>
        <dbReference type="PROSITE" id="PS50008"/>
    </source>
</evidence>
<dbReference type="InterPro" id="IPR035892">
    <property type="entry name" value="C2_domain_sf"/>
</dbReference>
<keyword evidence="2 7" id="KW-0378">Hydrolase</keyword>
<dbReference type="SMART" id="SM00148">
    <property type="entry name" value="PLCXc"/>
    <property type="match status" value="1"/>
</dbReference>
<dbReference type="OrthoDB" id="269822at2759"/>
<dbReference type="PROSITE" id="PS50007">
    <property type="entry name" value="PIPLC_X_DOMAIN"/>
    <property type="match status" value="1"/>
</dbReference>
<dbReference type="PANTHER" id="PTHR10336">
    <property type="entry name" value="PHOSPHOINOSITIDE-SPECIFIC PHOSPHOLIPASE C FAMILY PROTEIN"/>
    <property type="match status" value="1"/>
</dbReference>
<dbReference type="STRING" id="984485.A0A1E4RMX1"/>
<dbReference type="InterPro" id="IPR000909">
    <property type="entry name" value="PLipase_C_PInositol-sp_X_dom"/>
</dbReference>
<dbReference type="GO" id="GO:0051209">
    <property type="term" value="P:release of sequestered calcium ion into cytosol"/>
    <property type="evidence" value="ECO:0007669"/>
    <property type="project" value="TreeGrafter"/>
</dbReference>
<evidence type="ECO:0000256" key="4">
    <source>
        <dbReference type="ARBA" id="ARBA00023098"/>
    </source>
</evidence>
<feature type="region of interest" description="Disordered" evidence="8">
    <location>
        <begin position="1"/>
        <end position="33"/>
    </location>
</feature>
<dbReference type="Gene3D" id="2.30.29.30">
    <property type="entry name" value="Pleckstrin-homology domain (PH domain)/Phosphotyrosine-binding domain (PTB)"/>
    <property type="match status" value="1"/>
</dbReference>
<protein>
    <recommendedName>
        <fullName evidence="7">Phosphoinositide phospholipase C</fullName>
        <ecNumber evidence="7">3.1.4.11</ecNumber>
    </recommendedName>
</protein>
<dbReference type="Gene3D" id="3.20.20.190">
    <property type="entry name" value="Phosphatidylinositol (PI) phosphodiesterase"/>
    <property type="match status" value="1"/>
</dbReference>
<organism evidence="11 12">
    <name type="scientific">Hyphopichia burtonii NRRL Y-1933</name>
    <dbReference type="NCBI Taxonomy" id="984485"/>
    <lineage>
        <taxon>Eukaryota</taxon>
        <taxon>Fungi</taxon>
        <taxon>Dikarya</taxon>
        <taxon>Ascomycota</taxon>
        <taxon>Saccharomycotina</taxon>
        <taxon>Pichiomycetes</taxon>
        <taxon>Debaryomycetaceae</taxon>
        <taxon>Hyphopichia</taxon>
    </lineage>
</organism>
<dbReference type="EMBL" id="KV454539">
    <property type="protein sequence ID" value="ODV68624.1"/>
    <property type="molecule type" value="Genomic_DNA"/>
</dbReference>
<gene>
    <name evidence="11" type="ORF">HYPBUDRAFT_106045</name>
</gene>
<dbReference type="SMART" id="SM00149">
    <property type="entry name" value="PLCYc"/>
    <property type="match status" value="1"/>
</dbReference>
<dbReference type="CDD" id="cd00275">
    <property type="entry name" value="C2_PLC_like"/>
    <property type="match status" value="1"/>
</dbReference>
<dbReference type="InterPro" id="IPR017946">
    <property type="entry name" value="PLC-like_Pdiesterase_TIM-brl"/>
</dbReference>
<feature type="region of interest" description="Disordered" evidence="8">
    <location>
        <begin position="550"/>
        <end position="577"/>
    </location>
</feature>
<dbReference type="Gene3D" id="1.10.238.10">
    <property type="entry name" value="EF-hand"/>
    <property type="match status" value="2"/>
</dbReference>
<dbReference type="CDD" id="cd08598">
    <property type="entry name" value="PI-PLC1c_yeast"/>
    <property type="match status" value="1"/>
</dbReference>
<dbReference type="RefSeq" id="XP_020077691.1">
    <property type="nucleotide sequence ID" value="XM_020218457.1"/>
</dbReference>
<dbReference type="Pfam" id="PF00168">
    <property type="entry name" value="C2"/>
    <property type="match status" value="1"/>
</dbReference>
<keyword evidence="3 7" id="KW-0442">Lipid degradation</keyword>
<dbReference type="InterPro" id="IPR001711">
    <property type="entry name" value="PLipase_C_Pinositol-sp_Y"/>
</dbReference>
<dbReference type="GO" id="GO:0004435">
    <property type="term" value="F:phosphatidylinositol-4,5-bisphosphate phospholipase C activity"/>
    <property type="evidence" value="ECO:0007669"/>
    <property type="project" value="UniProtKB-EC"/>
</dbReference>